<keyword evidence="5" id="KW-0418">Kinase</keyword>
<gene>
    <name evidence="11" type="ORF">J2X05_002799</name>
</gene>
<evidence type="ECO:0000256" key="6">
    <source>
        <dbReference type="ARBA" id="ARBA00023012"/>
    </source>
</evidence>
<proteinExistence type="predicted"/>
<keyword evidence="3" id="KW-0597">Phosphoprotein</keyword>
<evidence type="ECO:0000259" key="9">
    <source>
        <dbReference type="PROSITE" id="PS50109"/>
    </source>
</evidence>
<dbReference type="InterPro" id="IPR036097">
    <property type="entry name" value="HisK_dim/P_sf"/>
</dbReference>
<dbReference type="InterPro" id="IPR003594">
    <property type="entry name" value="HATPase_dom"/>
</dbReference>
<evidence type="ECO:0000256" key="7">
    <source>
        <dbReference type="ARBA" id="ARBA00023136"/>
    </source>
</evidence>
<keyword evidence="6" id="KW-0902">Two-component regulatory system</keyword>
<dbReference type="Pfam" id="PF02518">
    <property type="entry name" value="HATPase_c"/>
    <property type="match status" value="1"/>
</dbReference>
<evidence type="ECO:0000256" key="4">
    <source>
        <dbReference type="ARBA" id="ARBA00022679"/>
    </source>
</evidence>
<dbReference type="InterPro" id="IPR003661">
    <property type="entry name" value="HisK_dim/P_dom"/>
</dbReference>
<keyword evidence="8" id="KW-1133">Transmembrane helix</keyword>
<feature type="transmembrane region" description="Helical" evidence="8">
    <location>
        <begin position="35"/>
        <end position="54"/>
    </location>
</feature>
<dbReference type="Pfam" id="PF13185">
    <property type="entry name" value="GAF_2"/>
    <property type="match status" value="1"/>
</dbReference>
<name>A0ABU1V074_9GAMM</name>
<feature type="transmembrane region" description="Helical" evidence="8">
    <location>
        <begin position="92"/>
        <end position="116"/>
    </location>
</feature>
<dbReference type="Gene3D" id="1.10.287.130">
    <property type="match status" value="1"/>
</dbReference>
<dbReference type="PANTHER" id="PTHR45453">
    <property type="entry name" value="PHOSPHATE REGULON SENSOR PROTEIN PHOR"/>
    <property type="match status" value="1"/>
</dbReference>
<feature type="domain" description="Histidine kinase" evidence="9">
    <location>
        <begin position="535"/>
        <end position="759"/>
    </location>
</feature>
<comment type="caution">
    <text evidence="11">The sequence shown here is derived from an EMBL/GenBank/DDBJ whole genome shotgun (WGS) entry which is preliminary data.</text>
</comment>
<dbReference type="SMART" id="SM00091">
    <property type="entry name" value="PAS"/>
    <property type="match status" value="1"/>
</dbReference>
<dbReference type="InterPro" id="IPR029016">
    <property type="entry name" value="GAF-like_dom_sf"/>
</dbReference>
<reference evidence="11 12" key="1">
    <citation type="submission" date="2023-07" db="EMBL/GenBank/DDBJ databases">
        <title>Sorghum-associated microbial communities from plants grown in Nebraska, USA.</title>
        <authorList>
            <person name="Schachtman D."/>
        </authorList>
    </citation>
    <scope>NUCLEOTIDE SEQUENCE [LARGE SCALE GENOMIC DNA]</scope>
    <source>
        <strain evidence="11 12">BE190</strain>
    </source>
</reference>
<dbReference type="PROSITE" id="PS50109">
    <property type="entry name" value="HIS_KIN"/>
    <property type="match status" value="1"/>
</dbReference>
<evidence type="ECO:0000256" key="3">
    <source>
        <dbReference type="ARBA" id="ARBA00022553"/>
    </source>
</evidence>
<feature type="transmembrane region" description="Helical" evidence="8">
    <location>
        <begin position="60"/>
        <end position="80"/>
    </location>
</feature>
<evidence type="ECO:0000313" key="12">
    <source>
        <dbReference type="Proteomes" id="UP001253595"/>
    </source>
</evidence>
<dbReference type="InterPro" id="IPR036890">
    <property type="entry name" value="HATPase_C_sf"/>
</dbReference>
<dbReference type="InterPro" id="IPR005467">
    <property type="entry name" value="His_kinase_dom"/>
</dbReference>
<accession>A0ABU1V074</accession>
<dbReference type="PANTHER" id="PTHR45453:SF1">
    <property type="entry name" value="PHOSPHATE REGULON SENSOR PROTEIN PHOR"/>
    <property type="match status" value="1"/>
</dbReference>
<dbReference type="SUPFAM" id="SSF47384">
    <property type="entry name" value="Homodimeric domain of signal transducing histidine kinase"/>
    <property type="match status" value="1"/>
</dbReference>
<evidence type="ECO:0000313" key="11">
    <source>
        <dbReference type="EMBL" id="MDR7090773.1"/>
    </source>
</evidence>
<dbReference type="CDD" id="cd00130">
    <property type="entry name" value="PAS"/>
    <property type="match status" value="1"/>
</dbReference>
<evidence type="ECO:0000256" key="8">
    <source>
        <dbReference type="SAM" id="Phobius"/>
    </source>
</evidence>
<protein>
    <recommendedName>
        <fullName evidence="2">histidine kinase</fullName>
        <ecNumber evidence="2">2.7.13.3</ecNumber>
    </recommendedName>
</protein>
<dbReference type="EC" id="2.7.13.3" evidence="2"/>
<keyword evidence="12" id="KW-1185">Reference proteome</keyword>
<dbReference type="SMART" id="SM00387">
    <property type="entry name" value="HATPase_c"/>
    <property type="match status" value="1"/>
</dbReference>
<dbReference type="PROSITE" id="PS50112">
    <property type="entry name" value="PAS"/>
    <property type="match status" value="1"/>
</dbReference>
<feature type="domain" description="PAS" evidence="10">
    <location>
        <begin position="404"/>
        <end position="474"/>
    </location>
</feature>
<feature type="transmembrane region" description="Helical" evidence="8">
    <location>
        <begin position="147"/>
        <end position="166"/>
    </location>
</feature>
<dbReference type="InterPro" id="IPR050351">
    <property type="entry name" value="BphY/WalK/GraS-like"/>
</dbReference>
<keyword evidence="4" id="KW-0808">Transferase</keyword>
<sequence>MPEKTLLQQPIDDEALSQFTLADEQMRSLYHSLPISLLSSIIIALILSISHWKVIGQAEIILWNLLLGSSLLARLILWIFWHNVHQLYSTLFWMSCFRIGVWLTGAAWGMAAILLFAHDDTIYQALLAFSLAGVASGSMTSLNVDKYSSLGFVVLAISPLSVMIFLEDGPTAIAMTGMSLLFIFFVIASSTRARHNMEDQLNKNFRLLQLTNKLNHKQKLEKIINNAQSIYISDGDIKTALSTLLHETLPICHSELGFIGQVKKDSEKKPYMCALVFGSHKKEDRILENFRATNLPENGEYRNLDNMFGMIMRSDKPIISPNLARDMRAGTLPQGHPAIGSFIGIPIFSGREQIAILGLANSPLGYTTQTAEELEPILKSIAQFVQTMNHEQQHAHDKAALEASTQHTQTILNDIADGIITISKEGIIQSFNHAAETIFGYRAKQIIGKNVSELMPEPHKSQHNGYLKNHLKTGKKNILGIGREVSGLRRNGDEFPMDLMVSRVFQNGEPIFIGIVRDITEKRRVDSLRSQFISAASKEILGPLNVIAEAISLLQTNDPDALPESFQHAVTIAKNNSIKLQKLMNDLIEAQNLSNGEAAFKLQTQMVLPLLEETLRRNKVYSDIYQCSMSIKAAANDLTIHADSSRFYQALAQLLQYTLKLTDPKSELQVRVNEDRSRVKISFSIGGKTLSENIRKNLTLYFGRHGEPINQEQYAEGDLGLAIAKEIIEKMHGNIYIEKKDMENKNEEYYFVVEFPQAFKQFA</sequence>
<dbReference type="Gene3D" id="3.30.450.40">
    <property type="match status" value="1"/>
</dbReference>
<feature type="transmembrane region" description="Helical" evidence="8">
    <location>
        <begin position="122"/>
        <end position="140"/>
    </location>
</feature>
<evidence type="ECO:0000256" key="2">
    <source>
        <dbReference type="ARBA" id="ARBA00012438"/>
    </source>
</evidence>
<dbReference type="Gene3D" id="3.30.565.10">
    <property type="entry name" value="Histidine kinase-like ATPase, C-terminal domain"/>
    <property type="match status" value="1"/>
</dbReference>
<dbReference type="RefSeq" id="WP_310073366.1">
    <property type="nucleotide sequence ID" value="NZ_JAVDVX010000005.1"/>
</dbReference>
<dbReference type="SMART" id="SM00388">
    <property type="entry name" value="HisKA"/>
    <property type="match status" value="1"/>
</dbReference>
<dbReference type="Pfam" id="PF13426">
    <property type="entry name" value="PAS_9"/>
    <property type="match status" value="1"/>
</dbReference>
<dbReference type="EMBL" id="JAVDVX010000005">
    <property type="protein sequence ID" value="MDR7090773.1"/>
    <property type="molecule type" value="Genomic_DNA"/>
</dbReference>
<evidence type="ECO:0000259" key="10">
    <source>
        <dbReference type="PROSITE" id="PS50112"/>
    </source>
</evidence>
<comment type="catalytic activity">
    <reaction evidence="1">
        <text>ATP + protein L-histidine = ADP + protein N-phospho-L-histidine.</text>
        <dbReference type="EC" id="2.7.13.3"/>
    </reaction>
</comment>
<evidence type="ECO:0000256" key="5">
    <source>
        <dbReference type="ARBA" id="ARBA00022777"/>
    </source>
</evidence>
<dbReference type="SUPFAM" id="SSF55785">
    <property type="entry name" value="PYP-like sensor domain (PAS domain)"/>
    <property type="match status" value="1"/>
</dbReference>
<dbReference type="SUPFAM" id="SSF55781">
    <property type="entry name" value="GAF domain-like"/>
    <property type="match status" value="1"/>
</dbReference>
<organism evidence="11 12">
    <name type="scientific">Cellvibrio fibrivorans</name>
    <dbReference type="NCBI Taxonomy" id="126350"/>
    <lineage>
        <taxon>Bacteria</taxon>
        <taxon>Pseudomonadati</taxon>
        <taxon>Pseudomonadota</taxon>
        <taxon>Gammaproteobacteria</taxon>
        <taxon>Cellvibrionales</taxon>
        <taxon>Cellvibrionaceae</taxon>
        <taxon>Cellvibrio</taxon>
    </lineage>
</organism>
<dbReference type="NCBIfam" id="TIGR00229">
    <property type="entry name" value="sensory_box"/>
    <property type="match status" value="1"/>
</dbReference>
<dbReference type="InterPro" id="IPR035965">
    <property type="entry name" value="PAS-like_dom_sf"/>
</dbReference>
<dbReference type="Proteomes" id="UP001253595">
    <property type="component" value="Unassembled WGS sequence"/>
</dbReference>
<evidence type="ECO:0000256" key="1">
    <source>
        <dbReference type="ARBA" id="ARBA00000085"/>
    </source>
</evidence>
<dbReference type="InterPro" id="IPR003018">
    <property type="entry name" value="GAF"/>
</dbReference>
<dbReference type="InterPro" id="IPR000014">
    <property type="entry name" value="PAS"/>
</dbReference>
<dbReference type="SUPFAM" id="SSF55874">
    <property type="entry name" value="ATPase domain of HSP90 chaperone/DNA topoisomerase II/histidine kinase"/>
    <property type="match status" value="1"/>
</dbReference>
<keyword evidence="7 8" id="KW-0472">Membrane</keyword>
<dbReference type="CDD" id="cd00082">
    <property type="entry name" value="HisKA"/>
    <property type="match status" value="1"/>
</dbReference>
<dbReference type="Gene3D" id="3.30.450.20">
    <property type="entry name" value="PAS domain"/>
    <property type="match status" value="1"/>
</dbReference>
<feature type="transmembrane region" description="Helical" evidence="8">
    <location>
        <begin position="172"/>
        <end position="191"/>
    </location>
</feature>
<keyword evidence="8" id="KW-0812">Transmembrane</keyword>